<gene>
    <name evidence="2" type="ORF">KX928_16120</name>
</gene>
<evidence type="ECO:0000313" key="3">
    <source>
        <dbReference type="Proteomes" id="UP001138661"/>
    </source>
</evidence>
<sequence length="274" mass="29789">MTLAWTAKPGQMLEVDGVALEYACFGQPPGTLPTLVMLHEGLGCVALWRDVPQQLAAATGLGVFVYSRQGYGQSDSIGLPRPLDYMTREAEDVLGAVLNAAGMRDVILLGHSDGATIASIYAGSVSDMRVRGLILIAPHFFTEPTGLAAIRAAGQAFASGDMRHRLARHHKNVDAAFRGWHDAWTDPAFESWNVADAIDHLRVPVLAIQGRDDPYGTLAQLEEIDTRIYAPFESVILDNCGHAPHFEQPESTRDAIAEFCARLVRLEQENVALT</sequence>
<reference evidence="2" key="1">
    <citation type="submission" date="2021-07" db="EMBL/GenBank/DDBJ databases">
        <title>Roseobacter insulae sp. nov., isolated from a tidal flat.</title>
        <authorList>
            <person name="Park S."/>
            <person name="Yoon J.-H."/>
        </authorList>
    </citation>
    <scope>NUCLEOTIDE SEQUENCE</scope>
    <source>
        <strain evidence="2">YSTF-M11</strain>
    </source>
</reference>
<dbReference type="AlphaFoldDB" id="A0A9X1K1K6"/>
<evidence type="ECO:0000313" key="2">
    <source>
        <dbReference type="EMBL" id="MBW4709319.1"/>
    </source>
</evidence>
<feature type="domain" description="AB hydrolase-1" evidence="1">
    <location>
        <begin position="35"/>
        <end position="253"/>
    </location>
</feature>
<protein>
    <submittedName>
        <fullName evidence="2">Alpha/beta hydrolase</fullName>
    </submittedName>
</protein>
<dbReference type="Pfam" id="PF12697">
    <property type="entry name" value="Abhydrolase_6"/>
    <property type="match status" value="1"/>
</dbReference>
<dbReference type="EMBL" id="JAHXDN010000004">
    <property type="protein sequence ID" value="MBW4709319.1"/>
    <property type="molecule type" value="Genomic_DNA"/>
</dbReference>
<dbReference type="RefSeq" id="WP_219504691.1">
    <property type="nucleotide sequence ID" value="NZ_JAHXDN010000004.1"/>
</dbReference>
<evidence type="ECO:0000259" key="1">
    <source>
        <dbReference type="Pfam" id="PF12697"/>
    </source>
</evidence>
<dbReference type="PANTHER" id="PTHR43689:SF8">
    <property type="entry name" value="ALPHA_BETA-HYDROLASES SUPERFAMILY PROTEIN"/>
    <property type="match status" value="1"/>
</dbReference>
<keyword evidence="3" id="KW-1185">Reference proteome</keyword>
<comment type="caution">
    <text evidence="2">The sequence shown here is derived from an EMBL/GenBank/DDBJ whole genome shotgun (WGS) entry which is preliminary data.</text>
</comment>
<organism evidence="2 3">
    <name type="scientific">Roseobacter insulae</name>
    <dbReference type="NCBI Taxonomy" id="2859783"/>
    <lineage>
        <taxon>Bacteria</taxon>
        <taxon>Pseudomonadati</taxon>
        <taxon>Pseudomonadota</taxon>
        <taxon>Alphaproteobacteria</taxon>
        <taxon>Rhodobacterales</taxon>
        <taxon>Roseobacteraceae</taxon>
        <taxon>Roseobacter</taxon>
    </lineage>
</organism>
<proteinExistence type="predicted"/>
<accession>A0A9X1K1K6</accession>
<keyword evidence="2" id="KW-0378">Hydrolase</keyword>
<dbReference type="Proteomes" id="UP001138661">
    <property type="component" value="Unassembled WGS sequence"/>
</dbReference>
<dbReference type="InterPro" id="IPR000073">
    <property type="entry name" value="AB_hydrolase_1"/>
</dbReference>
<dbReference type="PANTHER" id="PTHR43689">
    <property type="entry name" value="HYDROLASE"/>
    <property type="match status" value="1"/>
</dbReference>
<dbReference type="GO" id="GO:0016787">
    <property type="term" value="F:hydrolase activity"/>
    <property type="evidence" value="ECO:0007669"/>
    <property type="project" value="UniProtKB-KW"/>
</dbReference>
<name>A0A9X1K1K6_9RHOB</name>